<protein>
    <submittedName>
        <fullName evidence="2">Kinesin family-like isoform X1</fullName>
    </submittedName>
</protein>
<sequence>MMYVNSGAENVSMSLNFMGRKLRNHTVAPAAKQRAWETTDLSQYQDDPAVSTRVVLSHPNVSSEELPGSVPDLREEIQLRRPCNIHNTLLDQDKNRRKCEVSWLRKGRVKWNAFRRWIGTDRPHETKRKGRFCW</sequence>
<dbReference type="RefSeq" id="XP_073805779.1">
    <property type="nucleotide sequence ID" value="XM_073949678.1"/>
</dbReference>
<reference evidence="2" key="1">
    <citation type="submission" date="2025-08" db="UniProtKB">
        <authorList>
            <consortium name="RefSeq"/>
        </authorList>
    </citation>
    <scope>IDENTIFICATION</scope>
    <source>
        <strain evidence="2">Tuebingen</strain>
        <tissue evidence="2">Fibroblasts and whole tissue</tissue>
    </source>
</reference>
<evidence type="ECO:0000313" key="2">
    <source>
        <dbReference type="RefSeq" id="XP_073805779.1"/>
    </source>
</evidence>
<proteinExistence type="predicted"/>
<evidence type="ECO:0000313" key="1">
    <source>
        <dbReference type="Proteomes" id="UP000000437"/>
    </source>
</evidence>
<name>A0AC58JH22_DANRE</name>
<dbReference type="Proteomes" id="UP000000437">
    <property type="component" value="Chromosome 5"/>
</dbReference>
<accession>A0AC58JH22</accession>
<gene>
    <name evidence="2" type="primary">kifl</name>
    <name evidence="2" type="synonym">si:dkey-229d2.7</name>
</gene>
<keyword evidence="1" id="KW-1185">Reference proteome</keyword>
<organism evidence="1 2">
    <name type="scientific">Danio rerio</name>
    <name type="common">Zebrafish</name>
    <name type="synonym">Brachydanio rerio</name>
    <dbReference type="NCBI Taxonomy" id="7955"/>
    <lineage>
        <taxon>Eukaryota</taxon>
        <taxon>Metazoa</taxon>
        <taxon>Chordata</taxon>
        <taxon>Craniata</taxon>
        <taxon>Vertebrata</taxon>
        <taxon>Euteleostomi</taxon>
        <taxon>Actinopterygii</taxon>
        <taxon>Neopterygii</taxon>
        <taxon>Teleostei</taxon>
        <taxon>Ostariophysi</taxon>
        <taxon>Cypriniformes</taxon>
        <taxon>Danionidae</taxon>
        <taxon>Danioninae</taxon>
        <taxon>Danio</taxon>
    </lineage>
</organism>